<accession>A0ABT7XPM6</accession>
<dbReference type="EMBL" id="JAUEDK010000021">
    <property type="protein sequence ID" value="MDN0075742.1"/>
    <property type="molecule type" value="Genomic_DNA"/>
</dbReference>
<dbReference type="RefSeq" id="WP_289830383.1">
    <property type="nucleotide sequence ID" value="NZ_JAUEDK010000021.1"/>
</dbReference>
<comment type="caution">
    <text evidence="1">The sequence shown here is derived from an EMBL/GenBank/DDBJ whole genome shotgun (WGS) entry which is preliminary data.</text>
</comment>
<reference evidence="1" key="1">
    <citation type="submission" date="2023-06" db="EMBL/GenBank/DDBJ databases">
        <authorList>
            <person name="Zhang S."/>
        </authorList>
    </citation>
    <scope>NUCLEOTIDE SEQUENCE</scope>
    <source>
        <strain evidence="1">SG2303</strain>
    </source>
</reference>
<evidence type="ECO:0000313" key="2">
    <source>
        <dbReference type="Proteomes" id="UP001168540"/>
    </source>
</evidence>
<organism evidence="1 2">
    <name type="scientific">Crenobacter oryzisoli</name>
    <dbReference type="NCBI Taxonomy" id="3056844"/>
    <lineage>
        <taxon>Bacteria</taxon>
        <taxon>Pseudomonadati</taxon>
        <taxon>Pseudomonadota</taxon>
        <taxon>Betaproteobacteria</taxon>
        <taxon>Neisseriales</taxon>
        <taxon>Neisseriaceae</taxon>
        <taxon>Crenobacter</taxon>
    </lineage>
</organism>
<gene>
    <name evidence="1" type="ORF">QU481_12690</name>
</gene>
<dbReference type="Proteomes" id="UP001168540">
    <property type="component" value="Unassembled WGS sequence"/>
</dbReference>
<sequence>MYEVNRSLALIKPKAPFLAWLQGLPGSHVAALPLAELQKGCNGLLVPPADDADEARAFVIEQYASLFAAELADWCEDEALWPTPLTPALFAEWFDIEIHPVLTDLVDEALEREAFVPFDLPEA</sequence>
<proteinExistence type="predicted"/>
<keyword evidence="2" id="KW-1185">Reference proteome</keyword>
<name>A0ABT7XPM6_9NEIS</name>
<protein>
    <submittedName>
        <fullName evidence="1">VacJ</fullName>
    </submittedName>
</protein>
<evidence type="ECO:0000313" key="1">
    <source>
        <dbReference type="EMBL" id="MDN0075742.1"/>
    </source>
</evidence>